<dbReference type="Proteomes" id="UP000181962">
    <property type="component" value="Chromosome"/>
</dbReference>
<reference evidence="3 4" key="1">
    <citation type="submission" date="2016-11" db="EMBL/GenBank/DDBJ databases">
        <title>Complete Genome Sequence of Bradyrhizobium sp. strain J5, an isolated from soybean nodule in Hokkaido.</title>
        <authorList>
            <person name="Kanehara K."/>
        </authorList>
    </citation>
    <scope>NUCLEOTIDE SEQUENCE [LARGE SCALE GENOMIC DNA]</scope>
    <source>
        <strain evidence="3 4">J5</strain>
    </source>
</reference>
<feature type="domain" description="UspA" evidence="2">
    <location>
        <begin position="140"/>
        <end position="262"/>
    </location>
</feature>
<sequence>MIKDILVRLDGTPQDDIRLAAVDQIATIFESHITGLYFNLQSPLTSGEAEREDGDGVEAAALARLRRLQQETHLRRFDVAGEEDVPDTAMLPARAADTFVELCPDSRSSNPERLIERLLFGAGRHVFLVPNDLKAVSFWKHAIVAWNGSREAARALAEAMPYLHLAEKVGLLVVEGEHPTEADLLMGNDAVQHLRHHGINAVKYRAFGEEDETAGVLIEECRKLDANLLVMGSYGHSTLHELLPGSTTSRLLRRSPIPLVVAH</sequence>
<comment type="similarity">
    <text evidence="1">Belongs to the universal stress protein A family.</text>
</comment>
<accession>A0A1L3F8U4</accession>
<dbReference type="CDD" id="cd00293">
    <property type="entry name" value="USP-like"/>
    <property type="match status" value="1"/>
</dbReference>
<dbReference type="PANTHER" id="PTHR46268:SF15">
    <property type="entry name" value="UNIVERSAL STRESS PROTEIN HP_0031"/>
    <property type="match status" value="1"/>
</dbReference>
<proteinExistence type="inferred from homology"/>
<dbReference type="Gene3D" id="3.40.50.12370">
    <property type="match status" value="1"/>
</dbReference>
<dbReference type="InterPro" id="IPR006015">
    <property type="entry name" value="Universal_stress_UspA"/>
</dbReference>
<dbReference type="PRINTS" id="PR01438">
    <property type="entry name" value="UNVRSLSTRESS"/>
</dbReference>
<dbReference type="EMBL" id="CP017637">
    <property type="protein sequence ID" value="APG09735.1"/>
    <property type="molecule type" value="Genomic_DNA"/>
</dbReference>
<dbReference type="Pfam" id="PF00582">
    <property type="entry name" value="Usp"/>
    <property type="match status" value="1"/>
</dbReference>
<dbReference type="PANTHER" id="PTHR46268">
    <property type="entry name" value="STRESS RESPONSE PROTEIN NHAX"/>
    <property type="match status" value="1"/>
</dbReference>
<protein>
    <recommendedName>
        <fullName evidence="2">UspA domain-containing protein</fullName>
    </recommendedName>
</protein>
<dbReference type="AlphaFoldDB" id="A0A1L3F8U4"/>
<organism evidence="3 4">
    <name type="scientific">Bradyrhizobium japonicum</name>
    <dbReference type="NCBI Taxonomy" id="375"/>
    <lineage>
        <taxon>Bacteria</taxon>
        <taxon>Pseudomonadati</taxon>
        <taxon>Pseudomonadota</taxon>
        <taxon>Alphaproteobacteria</taxon>
        <taxon>Hyphomicrobiales</taxon>
        <taxon>Nitrobacteraceae</taxon>
        <taxon>Bradyrhizobium</taxon>
    </lineage>
</organism>
<dbReference type="InterPro" id="IPR006016">
    <property type="entry name" value="UspA"/>
</dbReference>
<gene>
    <name evidence="3" type="ORF">BKD09_15455</name>
</gene>
<evidence type="ECO:0000313" key="3">
    <source>
        <dbReference type="EMBL" id="APG09735.1"/>
    </source>
</evidence>
<evidence type="ECO:0000313" key="4">
    <source>
        <dbReference type="Proteomes" id="UP000181962"/>
    </source>
</evidence>
<name>A0A1L3F8U4_BRAJP</name>
<evidence type="ECO:0000259" key="2">
    <source>
        <dbReference type="Pfam" id="PF00582"/>
    </source>
</evidence>
<evidence type="ECO:0000256" key="1">
    <source>
        <dbReference type="ARBA" id="ARBA00008791"/>
    </source>
</evidence>
<dbReference type="SUPFAM" id="SSF52402">
    <property type="entry name" value="Adenine nucleotide alpha hydrolases-like"/>
    <property type="match status" value="1"/>
</dbReference>